<reference evidence="3" key="1">
    <citation type="journal article" date="2019" name="bioRxiv">
        <title>The Genome of the Zebra Mussel, Dreissena polymorpha: A Resource for Invasive Species Research.</title>
        <authorList>
            <person name="McCartney M.A."/>
            <person name="Auch B."/>
            <person name="Kono T."/>
            <person name="Mallez S."/>
            <person name="Zhang Y."/>
            <person name="Obille A."/>
            <person name="Becker A."/>
            <person name="Abrahante J.E."/>
            <person name="Garbe J."/>
            <person name="Badalamenti J.P."/>
            <person name="Herman A."/>
            <person name="Mangelson H."/>
            <person name="Liachko I."/>
            <person name="Sullivan S."/>
            <person name="Sone E.D."/>
            <person name="Koren S."/>
            <person name="Silverstein K.A.T."/>
            <person name="Beckman K.B."/>
            <person name="Gohl D.M."/>
        </authorList>
    </citation>
    <scope>NUCLEOTIDE SEQUENCE</scope>
    <source>
        <strain evidence="3">Duluth1</strain>
        <tissue evidence="3">Whole animal</tissue>
    </source>
</reference>
<evidence type="ECO:0000313" key="3">
    <source>
        <dbReference type="EMBL" id="KAH3789554.1"/>
    </source>
</evidence>
<dbReference type="Pfam" id="PF20049">
    <property type="entry name" value="DUF6451"/>
    <property type="match status" value="1"/>
</dbReference>
<keyword evidence="4" id="KW-1185">Reference proteome</keyword>
<feature type="region of interest" description="Disordered" evidence="1">
    <location>
        <begin position="76"/>
        <end position="99"/>
    </location>
</feature>
<dbReference type="Proteomes" id="UP000828390">
    <property type="component" value="Unassembled WGS sequence"/>
</dbReference>
<protein>
    <recommendedName>
        <fullName evidence="2">DUF6451 domain-containing protein</fullName>
    </recommendedName>
</protein>
<dbReference type="InterPro" id="IPR045609">
    <property type="entry name" value="DUF6451"/>
</dbReference>
<feature type="domain" description="DUF6451" evidence="2">
    <location>
        <begin position="23"/>
        <end position="55"/>
    </location>
</feature>
<evidence type="ECO:0000256" key="1">
    <source>
        <dbReference type="SAM" id="MobiDB-lite"/>
    </source>
</evidence>
<dbReference type="EMBL" id="JAIWYP010000008">
    <property type="protein sequence ID" value="KAH3789554.1"/>
    <property type="molecule type" value="Genomic_DNA"/>
</dbReference>
<dbReference type="AlphaFoldDB" id="A0A9D4F1E5"/>
<organism evidence="3 4">
    <name type="scientific">Dreissena polymorpha</name>
    <name type="common">Zebra mussel</name>
    <name type="synonym">Mytilus polymorpha</name>
    <dbReference type="NCBI Taxonomy" id="45954"/>
    <lineage>
        <taxon>Eukaryota</taxon>
        <taxon>Metazoa</taxon>
        <taxon>Spiralia</taxon>
        <taxon>Lophotrochozoa</taxon>
        <taxon>Mollusca</taxon>
        <taxon>Bivalvia</taxon>
        <taxon>Autobranchia</taxon>
        <taxon>Heteroconchia</taxon>
        <taxon>Euheterodonta</taxon>
        <taxon>Imparidentia</taxon>
        <taxon>Neoheterodontei</taxon>
        <taxon>Myida</taxon>
        <taxon>Dreissenoidea</taxon>
        <taxon>Dreissenidae</taxon>
        <taxon>Dreissena</taxon>
    </lineage>
</organism>
<comment type="caution">
    <text evidence="3">The sequence shown here is derived from an EMBL/GenBank/DDBJ whole genome shotgun (WGS) entry which is preliminary data.</text>
</comment>
<reference evidence="3" key="2">
    <citation type="submission" date="2020-11" db="EMBL/GenBank/DDBJ databases">
        <authorList>
            <person name="McCartney M.A."/>
            <person name="Auch B."/>
            <person name="Kono T."/>
            <person name="Mallez S."/>
            <person name="Becker A."/>
            <person name="Gohl D.M."/>
            <person name="Silverstein K.A.T."/>
            <person name="Koren S."/>
            <person name="Bechman K.B."/>
            <person name="Herman A."/>
            <person name="Abrahante J.E."/>
            <person name="Garbe J."/>
        </authorList>
    </citation>
    <scope>NUCLEOTIDE SEQUENCE</scope>
    <source>
        <strain evidence="3">Duluth1</strain>
        <tissue evidence="3">Whole animal</tissue>
    </source>
</reference>
<evidence type="ECO:0000259" key="2">
    <source>
        <dbReference type="Pfam" id="PF20049"/>
    </source>
</evidence>
<gene>
    <name evidence="3" type="ORF">DPMN_167736</name>
</gene>
<evidence type="ECO:0000313" key="4">
    <source>
        <dbReference type="Proteomes" id="UP000828390"/>
    </source>
</evidence>
<proteinExistence type="predicted"/>
<sequence>MPREDAYNGADKLDEKDSFNYLAFQQLKKIWGSSEIGITTKIRLFNAIVKPLLHYYGAETWRTTVNTIKKETGLSTHALGRSSRSPDPMARQDFQRRIM</sequence>
<name>A0A9D4F1E5_DREPO</name>
<accession>A0A9D4F1E5</accession>